<keyword evidence="2" id="KW-1185">Reference proteome</keyword>
<dbReference type="EMBL" id="BGPR01026504">
    <property type="protein sequence ID" value="GBN96273.1"/>
    <property type="molecule type" value="Genomic_DNA"/>
</dbReference>
<dbReference type="Proteomes" id="UP000499080">
    <property type="component" value="Unassembled WGS sequence"/>
</dbReference>
<evidence type="ECO:0000313" key="2">
    <source>
        <dbReference type="Proteomes" id="UP000499080"/>
    </source>
</evidence>
<comment type="caution">
    <text evidence="1">The sequence shown here is derived from an EMBL/GenBank/DDBJ whole genome shotgun (WGS) entry which is preliminary data.</text>
</comment>
<reference evidence="1 2" key="1">
    <citation type="journal article" date="2019" name="Sci. Rep.">
        <title>Orb-weaving spider Araneus ventricosus genome elucidates the spidroin gene catalogue.</title>
        <authorList>
            <person name="Kono N."/>
            <person name="Nakamura H."/>
            <person name="Ohtoshi R."/>
            <person name="Moran D.A.P."/>
            <person name="Shinohara A."/>
            <person name="Yoshida Y."/>
            <person name="Fujiwara M."/>
            <person name="Mori M."/>
            <person name="Tomita M."/>
            <person name="Arakawa K."/>
        </authorList>
    </citation>
    <scope>NUCLEOTIDE SEQUENCE [LARGE SCALE GENOMIC DNA]</scope>
</reference>
<sequence>MVNSRHWANSVLVKKTTSPRLHSDAIFALMKFSWRPGALSRFYRQLFAPNSSRSRVLKYSEKIVVTFNLGLSPTPSETKGSNVSLFPRVREVETIDQSKESTLSNFEA</sequence>
<protein>
    <submittedName>
        <fullName evidence="1">Uncharacterized protein</fullName>
    </submittedName>
</protein>
<organism evidence="1 2">
    <name type="scientific">Araneus ventricosus</name>
    <name type="common">Orbweaver spider</name>
    <name type="synonym">Epeira ventricosa</name>
    <dbReference type="NCBI Taxonomy" id="182803"/>
    <lineage>
        <taxon>Eukaryota</taxon>
        <taxon>Metazoa</taxon>
        <taxon>Ecdysozoa</taxon>
        <taxon>Arthropoda</taxon>
        <taxon>Chelicerata</taxon>
        <taxon>Arachnida</taxon>
        <taxon>Araneae</taxon>
        <taxon>Araneomorphae</taxon>
        <taxon>Entelegynae</taxon>
        <taxon>Araneoidea</taxon>
        <taxon>Araneidae</taxon>
        <taxon>Araneus</taxon>
    </lineage>
</organism>
<accession>A0A4Y2T8Y7</accession>
<proteinExistence type="predicted"/>
<gene>
    <name evidence="1" type="ORF">AVEN_177022_1</name>
</gene>
<name>A0A4Y2T8Y7_ARAVE</name>
<evidence type="ECO:0000313" key="1">
    <source>
        <dbReference type="EMBL" id="GBN96273.1"/>
    </source>
</evidence>
<dbReference type="AlphaFoldDB" id="A0A4Y2T8Y7"/>